<dbReference type="InterPro" id="IPR011032">
    <property type="entry name" value="GroES-like_sf"/>
</dbReference>
<dbReference type="EMBL" id="KE384719">
    <property type="protein sequence ID" value="KJK84043.1"/>
    <property type="molecule type" value="Genomic_DNA"/>
</dbReference>
<gene>
    <name evidence="1" type="ORF">H634G_00406</name>
</gene>
<name>A0A0D9PD64_METAN</name>
<protein>
    <submittedName>
        <fullName evidence="1">Uncharacterized protein</fullName>
    </submittedName>
</protein>
<accession>A0A0D9PD64</accession>
<evidence type="ECO:0000313" key="2">
    <source>
        <dbReference type="Proteomes" id="UP000054544"/>
    </source>
</evidence>
<proteinExistence type="predicted"/>
<dbReference type="AlphaFoldDB" id="A0A0D9PD64"/>
<reference evidence="2" key="1">
    <citation type="journal article" date="2014" name="BMC Genomics">
        <title>The genome sequence of the biocontrol fungus Metarhizium anisopliae and comparative genomics of Metarhizium species.</title>
        <authorList>
            <person name="Pattemore J.A."/>
            <person name="Hane J.K."/>
            <person name="Williams A.H."/>
            <person name="Wilson B.A."/>
            <person name="Stodart B.J."/>
            <person name="Ash G.J."/>
        </authorList>
    </citation>
    <scope>NUCLEOTIDE SEQUENCE [LARGE SCALE GENOMIC DNA]</scope>
    <source>
        <strain evidence="2">BRIP 53293</strain>
    </source>
</reference>
<organism evidence="1 2">
    <name type="scientific">Metarhizium anisopliae BRIP 53293</name>
    <dbReference type="NCBI Taxonomy" id="1291518"/>
    <lineage>
        <taxon>Eukaryota</taxon>
        <taxon>Fungi</taxon>
        <taxon>Dikarya</taxon>
        <taxon>Ascomycota</taxon>
        <taxon>Pezizomycotina</taxon>
        <taxon>Sordariomycetes</taxon>
        <taxon>Hypocreomycetidae</taxon>
        <taxon>Hypocreales</taxon>
        <taxon>Clavicipitaceae</taxon>
        <taxon>Metarhizium</taxon>
    </lineage>
</organism>
<keyword evidence="2" id="KW-1185">Reference proteome</keyword>
<dbReference type="SUPFAM" id="SSF50129">
    <property type="entry name" value="GroES-like"/>
    <property type="match status" value="1"/>
</dbReference>
<sequence>MTRTETKLPPTMKAIVLHGPGQATVDSVPTPHPGPGSITIQVLHAMVHNAAKALIEGTVGAGGHPTLNEAAVPKHPRRLRRGLSCCLWAGHDGPGAPPPRASIPV</sequence>
<dbReference type="OrthoDB" id="4955380at2759"/>
<evidence type="ECO:0000313" key="1">
    <source>
        <dbReference type="EMBL" id="KJK84043.1"/>
    </source>
</evidence>
<dbReference type="Gene3D" id="3.90.180.10">
    <property type="entry name" value="Medium-chain alcohol dehydrogenases, catalytic domain"/>
    <property type="match status" value="1"/>
</dbReference>
<dbReference type="Proteomes" id="UP000054544">
    <property type="component" value="Unassembled WGS sequence"/>
</dbReference>